<reference evidence="1 2" key="1">
    <citation type="submission" date="2018-06" db="EMBL/GenBank/DDBJ databases">
        <title>Sphaerisporangium craniellae sp. nov., isolated from a marine sponge in the South China Sea.</title>
        <authorList>
            <person name="Li L."/>
        </authorList>
    </citation>
    <scope>NUCLEOTIDE SEQUENCE [LARGE SCALE GENOMIC DNA]</scope>
    <source>
        <strain evidence="1 2">LHW63015</strain>
    </source>
</reference>
<evidence type="ECO:0000313" key="1">
    <source>
        <dbReference type="EMBL" id="RBQ17556.1"/>
    </source>
</evidence>
<dbReference type="Proteomes" id="UP000253303">
    <property type="component" value="Unassembled WGS sequence"/>
</dbReference>
<name>A0A366LUB9_9ACTN</name>
<organism evidence="1 2">
    <name type="scientific">Spongiactinospora rosea</name>
    <dbReference type="NCBI Taxonomy" id="2248750"/>
    <lineage>
        <taxon>Bacteria</taxon>
        <taxon>Bacillati</taxon>
        <taxon>Actinomycetota</taxon>
        <taxon>Actinomycetes</taxon>
        <taxon>Streptosporangiales</taxon>
        <taxon>Streptosporangiaceae</taxon>
        <taxon>Spongiactinospora</taxon>
    </lineage>
</organism>
<dbReference type="EMBL" id="QMEY01000011">
    <property type="protein sequence ID" value="RBQ17556.1"/>
    <property type="molecule type" value="Genomic_DNA"/>
</dbReference>
<proteinExistence type="predicted"/>
<protein>
    <submittedName>
        <fullName evidence="1">Uncharacterized protein</fullName>
    </submittedName>
</protein>
<accession>A0A366LUB9</accession>
<evidence type="ECO:0000313" key="2">
    <source>
        <dbReference type="Proteomes" id="UP000253303"/>
    </source>
</evidence>
<sequence length="145" mass="15498">MVVGEGAFWSALNSEYCGTWETPGTRALLATVGGGCWALPYRIKGRHGRAYRITSAGRSPAWERRLSEAKAIVRAVARRPAGGGVVVEEGAFSPVLNGEYCGTWETPGTGAQPDTGGGGCWALPYWSMERHGRLERIMSAGRSPV</sequence>
<gene>
    <name evidence="1" type="ORF">DP939_24660</name>
</gene>
<dbReference type="AlphaFoldDB" id="A0A366LUB9"/>
<comment type="caution">
    <text evidence="1">The sequence shown here is derived from an EMBL/GenBank/DDBJ whole genome shotgun (WGS) entry which is preliminary data.</text>
</comment>
<keyword evidence="2" id="KW-1185">Reference proteome</keyword>